<dbReference type="AlphaFoldDB" id="A0A8C9QZP8"/>
<reference evidence="1" key="3">
    <citation type="submission" date="2025-09" db="UniProtKB">
        <authorList>
            <consortium name="Ensembl"/>
        </authorList>
    </citation>
    <scope>IDENTIFICATION</scope>
</reference>
<reference evidence="1" key="2">
    <citation type="submission" date="2025-08" db="UniProtKB">
        <authorList>
            <consortium name="Ensembl"/>
        </authorList>
    </citation>
    <scope>IDENTIFICATION</scope>
</reference>
<evidence type="ECO:0000313" key="1">
    <source>
        <dbReference type="Ensembl" id="ENSSFOP00015002167.2"/>
    </source>
</evidence>
<dbReference type="Ensembl" id="ENSSFOT00015002209.2">
    <property type="protein sequence ID" value="ENSSFOP00015002167.2"/>
    <property type="gene ID" value="ENSSFOG00015001459.2"/>
</dbReference>
<accession>A0A8C9QZP8</accession>
<sequence length="104" mass="12103">GFEIYLTLHKACSMTRLAELSGTYRHPCCTNRQTKPLAHCQKARHCYSFCSCCKESSETVKTEWILWDNITLLLKLINLLLTFSICHPFSPAVKLYAMQFIFFF</sequence>
<keyword evidence="2" id="KW-1185">Reference proteome</keyword>
<proteinExistence type="predicted"/>
<name>A0A8C9QZP8_SCLFO</name>
<organism evidence="1 2">
    <name type="scientific">Scleropages formosus</name>
    <name type="common">Asian bonytongue</name>
    <name type="synonym">Osteoglossum formosum</name>
    <dbReference type="NCBI Taxonomy" id="113540"/>
    <lineage>
        <taxon>Eukaryota</taxon>
        <taxon>Metazoa</taxon>
        <taxon>Chordata</taxon>
        <taxon>Craniata</taxon>
        <taxon>Vertebrata</taxon>
        <taxon>Euteleostomi</taxon>
        <taxon>Actinopterygii</taxon>
        <taxon>Neopterygii</taxon>
        <taxon>Teleostei</taxon>
        <taxon>Osteoglossocephala</taxon>
        <taxon>Osteoglossomorpha</taxon>
        <taxon>Osteoglossiformes</taxon>
        <taxon>Osteoglossidae</taxon>
        <taxon>Scleropages</taxon>
    </lineage>
</organism>
<reference evidence="1 2" key="1">
    <citation type="submission" date="2019-04" db="EMBL/GenBank/DDBJ databases">
        <authorList>
            <consortium name="Wellcome Sanger Institute Data Sharing"/>
        </authorList>
    </citation>
    <scope>NUCLEOTIDE SEQUENCE [LARGE SCALE GENOMIC DNA]</scope>
</reference>
<dbReference type="Proteomes" id="UP000694397">
    <property type="component" value="Chromosome 20"/>
</dbReference>
<protein>
    <submittedName>
        <fullName evidence="1">Uncharacterized protein</fullName>
    </submittedName>
</protein>
<evidence type="ECO:0000313" key="2">
    <source>
        <dbReference type="Proteomes" id="UP000694397"/>
    </source>
</evidence>